<proteinExistence type="predicted"/>
<dbReference type="PROSITE" id="PS50206">
    <property type="entry name" value="RHODANESE_3"/>
    <property type="match status" value="1"/>
</dbReference>
<keyword evidence="2" id="KW-0808">Transferase</keyword>
<dbReference type="Proteomes" id="UP000693672">
    <property type="component" value="Unassembled WGS sequence"/>
</dbReference>
<dbReference type="SMART" id="SM00450">
    <property type="entry name" value="RHOD"/>
    <property type="match status" value="1"/>
</dbReference>
<reference evidence="2" key="1">
    <citation type="submission" date="2021-06" db="EMBL/GenBank/DDBJ databases">
        <authorList>
            <person name="Criscuolo A."/>
        </authorList>
    </citation>
    <scope>NUCLEOTIDE SEQUENCE</scope>
    <source>
        <strain evidence="2">CIP111600</strain>
    </source>
</reference>
<name>A0A916K4M1_9BACL</name>
<evidence type="ECO:0000313" key="3">
    <source>
        <dbReference type="Proteomes" id="UP000693672"/>
    </source>
</evidence>
<dbReference type="EMBL" id="CAJVAS010000009">
    <property type="protein sequence ID" value="CAG7624014.1"/>
    <property type="molecule type" value="Genomic_DNA"/>
</dbReference>
<dbReference type="Pfam" id="PF00581">
    <property type="entry name" value="Rhodanese"/>
    <property type="match status" value="1"/>
</dbReference>
<dbReference type="InterPro" id="IPR050229">
    <property type="entry name" value="GlpE_sulfurtransferase"/>
</dbReference>
<evidence type="ECO:0000259" key="1">
    <source>
        <dbReference type="PROSITE" id="PS50206"/>
    </source>
</evidence>
<gene>
    <name evidence="2" type="primary">glpE</name>
    <name evidence="2" type="ORF">PAESOLCIP111_02590</name>
</gene>
<accession>A0A916K4M1</accession>
<feature type="domain" description="Rhodanese" evidence="1">
    <location>
        <begin position="23"/>
        <end position="111"/>
    </location>
</feature>
<protein>
    <submittedName>
        <fullName evidence="2">Thiosulfate sulfurtransferase GlpE</fullName>
        <ecNumber evidence="2">2.8.1.1</ecNumber>
    </submittedName>
</protein>
<dbReference type="PANTHER" id="PTHR43031:SF1">
    <property type="entry name" value="PYRIDINE NUCLEOTIDE-DISULPHIDE OXIDOREDUCTASE"/>
    <property type="match status" value="1"/>
</dbReference>
<evidence type="ECO:0000313" key="2">
    <source>
        <dbReference type="EMBL" id="CAG7624014.1"/>
    </source>
</evidence>
<keyword evidence="3" id="KW-1185">Reference proteome</keyword>
<organism evidence="2 3">
    <name type="scientific">Paenibacillus solanacearum</name>
    <dbReference type="NCBI Taxonomy" id="2048548"/>
    <lineage>
        <taxon>Bacteria</taxon>
        <taxon>Bacillati</taxon>
        <taxon>Bacillota</taxon>
        <taxon>Bacilli</taxon>
        <taxon>Bacillales</taxon>
        <taxon>Paenibacillaceae</taxon>
        <taxon>Paenibacillus</taxon>
    </lineage>
</organism>
<comment type="caution">
    <text evidence="2">The sequence shown here is derived from an EMBL/GenBank/DDBJ whole genome shotgun (WGS) entry which is preliminary data.</text>
</comment>
<dbReference type="RefSeq" id="WP_218092368.1">
    <property type="nucleotide sequence ID" value="NZ_CAJVAS010000009.1"/>
</dbReference>
<dbReference type="PANTHER" id="PTHR43031">
    <property type="entry name" value="FAD-DEPENDENT OXIDOREDUCTASE"/>
    <property type="match status" value="1"/>
</dbReference>
<dbReference type="GO" id="GO:0004792">
    <property type="term" value="F:thiosulfate-cyanide sulfurtransferase activity"/>
    <property type="evidence" value="ECO:0007669"/>
    <property type="project" value="UniProtKB-EC"/>
</dbReference>
<dbReference type="InterPro" id="IPR001763">
    <property type="entry name" value="Rhodanese-like_dom"/>
</dbReference>
<dbReference type="EC" id="2.8.1.1" evidence="2"/>
<dbReference type="CDD" id="cd00158">
    <property type="entry name" value="RHOD"/>
    <property type="match status" value="1"/>
</dbReference>
<sequence length="131" mass="15091">MAQIIEHISHLNSQELIEFAGDPERRTIVIDVREIEEYEAAHIPGIPLIPMGEIIDWIEKLDPQRAYVFVCRSGRRSMEVAKFFRANGFAQVHNYSGGTLQWQQEGREVATGRERIVDAFALDQLERKINL</sequence>
<dbReference type="AlphaFoldDB" id="A0A916K4M1"/>